<proteinExistence type="predicted"/>
<dbReference type="AlphaFoldDB" id="A0A5B7C4B9"/>
<dbReference type="PANTHER" id="PTHR36484">
    <property type="entry name" value="OS01G0558700 PROTEIN"/>
    <property type="match status" value="1"/>
</dbReference>
<sequence length="104" mass="11775">MLWGNHCQILLLFGKLMEENSIGKSVKEAVAASNGEVVDCEDRSTAKRQQVGRCFSFMEISIEPGIKSLKHLDSKKFKTEIKRWAKAVVTYARQVSDHFGSSRR</sequence>
<name>A0A5B7C4B9_DAVIN</name>
<evidence type="ECO:0000313" key="1">
    <source>
        <dbReference type="EMBL" id="MPA75534.1"/>
    </source>
</evidence>
<reference evidence="1" key="1">
    <citation type="submission" date="2019-08" db="EMBL/GenBank/DDBJ databases">
        <title>Reference gene set and small RNA set construction with multiple tissues from Davidia involucrata Baill.</title>
        <authorList>
            <person name="Yang H."/>
            <person name="Zhou C."/>
            <person name="Li G."/>
            <person name="Wang J."/>
            <person name="Gao P."/>
            <person name="Wang M."/>
            <person name="Wang R."/>
            <person name="Zhao Y."/>
        </authorList>
    </citation>
    <scope>NUCLEOTIDE SEQUENCE</scope>
    <source>
        <tissue evidence="1">Mixed with DoveR01_LX</tissue>
    </source>
</reference>
<organism evidence="1">
    <name type="scientific">Davidia involucrata</name>
    <name type="common">Dove tree</name>
    <dbReference type="NCBI Taxonomy" id="16924"/>
    <lineage>
        <taxon>Eukaryota</taxon>
        <taxon>Viridiplantae</taxon>
        <taxon>Streptophyta</taxon>
        <taxon>Embryophyta</taxon>
        <taxon>Tracheophyta</taxon>
        <taxon>Spermatophyta</taxon>
        <taxon>Magnoliopsida</taxon>
        <taxon>eudicotyledons</taxon>
        <taxon>Gunneridae</taxon>
        <taxon>Pentapetalae</taxon>
        <taxon>asterids</taxon>
        <taxon>Cornales</taxon>
        <taxon>Nyssaceae</taxon>
        <taxon>Davidia</taxon>
    </lineage>
</organism>
<accession>A0A5B7C4B9</accession>
<protein>
    <submittedName>
        <fullName evidence="1">Uncharacterized protein</fullName>
    </submittedName>
</protein>
<dbReference type="PANTHER" id="PTHR36484:SF2">
    <property type="entry name" value="OS01G0558700 PROTEIN"/>
    <property type="match status" value="1"/>
</dbReference>
<gene>
    <name evidence="1" type="ORF">Din_044975</name>
</gene>
<dbReference type="EMBL" id="GHES01044975">
    <property type="protein sequence ID" value="MPA75534.1"/>
    <property type="molecule type" value="Transcribed_RNA"/>
</dbReference>